<gene>
    <name evidence="8" type="ORF">PAC_17412</name>
</gene>
<feature type="domain" description="Major facilitator superfamily (MFS) profile" evidence="7">
    <location>
        <begin position="1"/>
        <end position="550"/>
    </location>
</feature>
<sequence length="550" mass="59603">MENQTHLGSQGGVEHTPDTHTSHVCLDRASRKSIDKPQVSHVEISTLNLDPIAGRSDAKSIDEAATDDYKPPSAEQQREYLHGRTLCGCMLLFGQCLAIFNAKYVLISATAFFMLGSCISGAAMNIETLIIGRAVAGIGAAGCWVSVQTLVTMLVELQDRPKLLGLFGVQNAVSGTTGPILAGALASRGQWRWCFFLVLPLGAFTILLSAYTIPSLPPWPLNEETEEKLSRQLSFIVRGKWQPRHDWQRRLVLVDILGYFIVTSGLICLILALQWGGSTYAWKSVTIIGLFVGFGAIMCLFIFWEHNVAWPLLPPRALKNRTLIGASFLALFTLMINLFVAIYLPVLYEAGRGVSSLKAGILIIPFLMTVVVSQAVEGYIMSFTGRYWHWGFASPAFLAIAGGLVYTVDINTTSTRLIGIQILYGIGVGLTQNVAFLSVQADNEPKAVPAAIAIVSFAQLFGGMCGPVIGNAVLSGSLRKYLASFGVPADTSKAVEGSVDAIWELQGDLRTLVIKAYLRSLNNVYIAVVPVSFLIILSASLIRNVSLKSK</sequence>
<evidence type="ECO:0000256" key="2">
    <source>
        <dbReference type="ARBA" id="ARBA00022692"/>
    </source>
</evidence>
<evidence type="ECO:0000313" key="8">
    <source>
        <dbReference type="EMBL" id="CZR67513.1"/>
    </source>
</evidence>
<dbReference type="PROSITE" id="PS50850">
    <property type="entry name" value="MFS"/>
    <property type="match status" value="1"/>
</dbReference>
<feature type="region of interest" description="Disordered" evidence="5">
    <location>
        <begin position="1"/>
        <end position="37"/>
    </location>
</feature>
<feature type="transmembrane region" description="Helical" evidence="6">
    <location>
        <begin position="324"/>
        <end position="348"/>
    </location>
</feature>
<dbReference type="InterPro" id="IPR036259">
    <property type="entry name" value="MFS_trans_sf"/>
</dbReference>
<dbReference type="Proteomes" id="UP000184330">
    <property type="component" value="Unassembled WGS sequence"/>
</dbReference>
<feature type="transmembrane region" description="Helical" evidence="6">
    <location>
        <begin position="360"/>
        <end position="381"/>
    </location>
</feature>
<feature type="transmembrane region" description="Helical" evidence="6">
    <location>
        <begin position="418"/>
        <end position="439"/>
    </location>
</feature>
<evidence type="ECO:0000256" key="5">
    <source>
        <dbReference type="SAM" id="MobiDB-lite"/>
    </source>
</evidence>
<feature type="transmembrane region" description="Helical" evidence="6">
    <location>
        <begin position="193"/>
        <end position="213"/>
    </location>
</feature>
<feature type="transmembrane region" description="Helical" evidence="6">
    <location>
        <begin position="285"/>
        <end position="304"/>
    </location>
</feature>
<keyword evidence="4 6" id="KW-0472">Membrane</keyword>
<reference evidence="8 9" key="1">
    <citation type="submission" date="2016-03" db="EMBL/GenBank/DDBJ databases">
        <authorList>
            <person name="Ploux O."/>
        </authorList>
    </citation>
    <scope>NUCLEOTIDE SEQUENCE [LARGE SCALE GENOMIC DNA]</scope>
    <source>
        <strain evidence="8 9">UAMH 11012</strain>
    </source>
</reference>
<feature type="transmembrane region" description="Helical" evidence="6">
    <location>
        <begin position="524"/>
        <end position="542"/>
    </location>
</feature>
<dbReference type="GO" id="GO:0022857">
    <property type="term" value="F:transmembrane transporter activity"/>
    <property type="evidence" value="ECO:0007669"/>
    <property type="project" value="InterPro"/>
</dbReference>
<dbReference type="InterPro" id="IPR020846">
    <property type="entry name" value="MFS_dom"/>
</dbReference>
<dbReference type="PANTHER" id="PTHR23501">
    <property type="entry name" value="MAJOR FACILITATOR SUPERFAMILY"/>
    <property type="match status" value="1"/>
</dbReference>
<organism evidence="8 9">
    <name type="scientific">Phialocephala subalpina</name>
    <dbReference type="NCBI Taxonomy" id="576137"/>
    <lineage>
        <taxon>Eukaryota</taxon>
        <taxon>Fungi</taxon>
        <taxon>Dikarya</taxon>
        <taxon>Ascomycota</taxon>
        <taxon>Pezizomycotina</taxon>
        <taxon>Leotiomycetes</taxon>
        <taxon>Helotiales</taxon>
        <taxon>Mollisiaceae</taxon>
        <taxon>Phialocephala</taxon>
        <taxon>Phialocephala fortinii species complex</taxon>
    </lineage>
</organism>
<dbReference type="Gene3D" id="1.20.1250.20">
    <property type="entry name" value="MFS general substrate transporter like domains"/>
    <property type="match status" value="2"/>
</dbReference>
<evidence type="ECO:0000256" key="3">
    <source>
        <dbReference type="ARBA" id="ARBA00022989"/>
    </source>
</evidence>
<dbReference type="AlphaFoldDB" id="A0A1L7XR37"/>
<proteinExistence type="predicted"/>
<evidence type="ECO:0000256" key="4">
    <source>
        <dbReference type="ARBA" id="ARBA00023136"/>
    </source>
</evidence>
<name>A0A1L7XR37_9HELO</name>
<keyword evidence="2 6" id="KW-0812">Transmembrane</keyword>
<dbReference type="STRING" id="576137.A0A1L7XR37"/>
<evidence type="ECO:0000256" key="1">
    <source>
        <dbReference type="ARBA" id="ARBA00004141"/>
    </source>
</evidence>
<feature type="compositionally biased region" description="Basic and acidic residues" evidence="5">
    <location>
        <begin position="15"/>
        <end position="35"/>
    </location>
</feature>
<feature type="transmembrane region" description="Helical" evidence="6">
    <location>
        <begin position="130"/>
        <end position="151"/>
    </location>
</feature>
<keyword evidence="3 6" id="KW-1133">Transmembrane helix</keyword>
<dbReference type="PANTHER" id="PTHR23501:SF198">
    <property type="entry name" value="AZOLE RESISTANCE PROTEIN 1-RELATED"/>
    <property type="match status" value="1"/>
</dbReference>
<evidence type="ECO:0000259" key="7">
    <source>
        <dbReference type="PROSITE" id="PS50850"/>
    </source>
</evidence>
<dbReference type="EMBL" id="FJOG01000044">
    <property type="protein sequence ID" value="CZR67513.1"/>
    <property type="molecule type" value="Genomic_DNA"/>
</dbReference>
<dbReference type="InterPro" id="IPR011701">
    <property type="entry name" value="MFS"/>
</dbReference>
<comment type="subcellular location">
    <subcellularLocation>
        <location evidence="1">Membrane</location>
        <topology evidence="1">Multi-pass membrane protein</topology>
    </subcellularLocation>
</comment>
<accession>A0A1L7XR37</accession>
<keyword evidence="9" id="KW-1185">Reference proteome</keyword>
<dbReference type="GO" id="GO:0005886">
    <property type="term" value="C:plasma membrane"/>
    <property type="evidence" value="ECO:0007669"/>
    <property type="project" value="TreeGrafter"/>
</dbReference>
<feature type="transmembrane region" description="Helical" evidence="6">
    <location>
        <begin position="163"/>
        <end position="186"/>
    </location>
</feature>
<protein>
    <recommendedName>
        <fullName evidence="7">Major facilitator superfamily (MFS) profile domain-containing protein</fullName>
    </recommendedName>
</protein>
<feature type="transmembrane region" description="Helical" evidence="6">
    <location>
        <begin position="106"/>
        <end position="123"/>
    </location>
</feature>
<feature type="transmembrane region" description="Helical" evidence="6">
    <location>
        <begin position="251"/>
        <end position="273"/>
    </location>
</feature>
<feature type="transmembrane region" description="Helical" evidence="6">
    <location>
        <begin position="387"/>
        <end position="406"/>
    </location>
</feature>
<feature type="transmembrane region" description="Helical" evidence="6">
    <location>
        <begin position="451"/>
        <end position="474"/>
    </location>
</feature>
<dbReference type="OrthoDB" id="10021397at2759"/>
<evidence type="ECO:0000256" key="6">
    <source>
        <dbReference type="SAM" id="Phobius"/>
    </source>
</evidence>
<dbReference type="Pfam" id="PF07690">
    <property type="entry name" value="MFS_1"/>
    <property type="match status" value="1"/>
</dbReference>
<evidence type="ECO:0000313" key="9">
    <source>
        <dbReference type="Proteomes" id="UP000184330"/>
    </source>
</evidence>
<dbReference type="SUPFAM" id="SSF103473">
    <property type="entry name" value="MFS general substrate transporter"/>
    <property type="match status" value="2"/>
</dbReference>